<feature type="transmembrane region" description="Helical" evidence="1">
    <location>
        <begin position="985"/>
        <end position="1006"/>
    </location>
</feature>
<feature type="transmembrane region" description="Helical" evidence="1">
    <location>
        <begin position="464"/>
        <end position="486"/>
    </location>
</feature>
<proteinExistence type="predicted"/>
<dbReference type="GO" id="GO:0042910">
    <property type="term" value="F:xenobiotic transmembrane transporter activity"/>
    <property type="evidence" value="ECO:0007669"/>
    <property type="project" value="TreeGrafter"/>
</dbReference>
<dbReference type="InterPro" id="IPR001036">
    <property type="entry name" value="Acrflvin-R"/>
</dbReference>
<dbReference type="GO" id="GO:0005886">
    <property type="term" value="C:plasma membrane"/>
    <property type="evidence" value="ECO:0007669"/>
    <property type="project" value="TreeGrafter"/>
</dbReference>
<dbReference type="PRINTS" id="PR00702">
    <property type="entry name" value="ACRIFLAVINRP"/>
</dbReference>
<name>A0A2A5KJY6_9HYPH</name>
<feature type="transmembrane region" description="Helical" evidence="1">
    <location>
        <begin position="362"/>
        <end position="379"/>
    </location>
</feature>
<keyword evidence="3" id="KW-1185">Reference proteome</keyword>
<dbReference type="RefSeq" id="WP_096764948.1">
    <property type="nucleotide sequence ID" value="NZ_NXDM01000047.1"/>
</dbReference>
<sequence>MNFNLSALAVRERAVTLFFIILLAAAGAYAFVKLGRAEDPSFTIKTLTVTTVWPGATAREMQDLVAEPLEKRLQELTWYDRVETTTRPGYAFLTVTLKDSTPSTAVEEEFYQARKKLGDEARNLPQGVFGPFVNDEYSDVSFGLYALKAKGMPMRELVRQAEVIRQDLLHVPGVKKINILGERPEQIFVEFSYAKLATLGISAQDVAAALQRRNAVTPAGSIDTRGPQVFIRFDGAYDSIQAISDTPIVAAGRTLKLSDFAEVRRGYEDPATYLIRHDGEPAIMLGAVMQQGWNGLELGKALEERSAAIAKTLPLGMTLAKVSDQAVNIQEAVGEFMLKFAMALGVVLFVSLVSLGWRVGIVVALAVPLTLAVVFLIMLETGRFFDRITLGALILALGLLVDDAIIAIEVMVVKMEEGMDRIKAAAYAWSHTAAPMLSGTLVTIIGLMPVGFARSTAGEYAGNIFWVVGFALIVSWVVAVIFTPYLGVKMLPAIKPVEGGHHAIYDTPNYRRLRRVIEFTVRHKFVTCAVVGIAMGISVVGMGAVKQQFFPTSDRPEVLVEVRMPEGTSIETTAATVGKLEDWLQQQPEAKTITSYTGQGAPRFFFAMAPELPDPSFAKIVVLTPDAHTREALKLRLRAAISDGLAPEAYVRVTQLVFGPYTPFPVEFRIMGPDTDQLYRISEKALEIMKSVPDVRQANRDWGNRTPVLRFVPDQERLGLIGLSPAEAAQQMQLLLSGIPITEVRENIRNVPVIARSAGDNRLDPSRLADFSLMSRDGRQVPLDQIGHSEIRFEEPILKRRDRTPVVTIRSDIDEATQPPEVSQQVMKALQPLIATLPVGYRIEMGGNIEESLKANAALVKIFPAMIAAMLIVIVLQVRSLSTMTMVMLTGPLGLAGAVPVLLLFNQPFGFNAILGLIGLAGILMRNTLILTEQIKENKAAGLDDYHAVIEATVQRTRPVILTALAAVLAFIPLTHSVFWGSMAYTLIGGTAVGTVMILLFLPALYATWFRIKPTKNESHETSPKEVELPTAMAAE</sequence>
<evidence type="ECO:0000313" key="3">
    <source>
        <dbReference type="Proteomes" id="UP000218807"/>
    </source>
</evidence>
<dbReference type="Gene3D" id="1.20.1640.10">
    <property type="entry name" value="Multidrug efflux transporter AcrB transmembrane domain"/>
    <property type="match status" value="2"/>
</dbReference>
<feature type="transmembrane region" description="Helical" evidence="1">
    <location>
        <begin position="858"/>
        <end position="878"/>
    </location>
</feature>
<dbReference type="SUPFAM" id="SSF82866">
    <property type="entry name" value="Multidrug efflux transporter AcrB transmembrane domain"/>
    <property type="match status" value="2"/>
</dbReference>
<feature type="transmembrane region" description="Helical" evidence="1">
    <location>
        <begin position="391"/>
        <end position="412"/>
    </location>
</feature>
<comment type="caution">
    <text evidence="2">The sequence shown here is derived from an EMBL/GenBank/DDBJ whole genome shotgun (WGS) entry which is preliminary data.</text>
</comment>
<dbReference type="PANTHER" id="PTHR32063">
    <property type="match status" value="1"/>
</dbReference>
<feature type="transmembrane region" description="Helical" evidence="1">
    <location>
        <begin position="885"/>
        <end position="905"/>
    </location>
</feature>
<keyword evidence="1" id="KW-0472">Membrane</keyword>
<evidence type="ECO:0000313" key="2">
    <source>
        <dbReference type="EMBL" id="PCK77303.1"/>
    </source>
</evidence>
<feature type="transmembrane region" description="Helical" evidence="1">
    <location>
        <begin position="911"/>
        <end position="929"/>
    </location>
</feature>
<dbReference type="PANTHER" id="PTHR32063:SF18">
    <property type="entry name" value="CATION EFFLUX SYSTEM PROTEIN"/>
    <property type="match status" value="1"/>
</dbReference>
<keyword evidence="1" id="KW-0812">Transmembrane</keyword>
<feature type="transmembrane region" description="Helical" evidence="1">
    <location>
        <begin position="960"/>
        <end position="979"/>
    </location>
</feature>
<dbReference type="Pfam" id="PF00873">
    <property type="entry name" value="ACR_tran"/>
    <property type="match status" value="1"/>
</dbReference>
<feature type="transmembrane region" description="Helical" evidence="1">
    <location>
        <begin position="336"/>
        <end position="355"/>
    </location>
</feature>
<dbReference type="Gene3D" id="3.30.70.1440">
    <property type="entry name" value="Multidrug efflux transporter AcrB pore domain"/>
    <property type="match status" value="1"/>
</dbReference>
<reference evidence="2 3" key="1">
    <citation type="submission" date="2017-09" db="EMBL/GenBank/DDBJ databases">
        <title>Comparative genomics of rhizobia isolated from Phaseolus vulgaris in China.</title>
        <authorList>
            <person name="Tong W."/>
        </authorList>
    </citation>
    <scope>NUCLEOTIDE SEQUENCE [LARGE SCALE GENOMIC DNA]</scope>
    <source>
        <strain evidence="2 3">L101</strain>
    </source>
</reference>
<dbReference type="AlphaFoldDB" id="A0A2A5KJY6"/>
<accession>A0A2A5KJY6</accession>
<dbReference type="EMBL" id="NXDM01000047">
    <property type="protein sequence ID" value="PCK77303.1"/>
    <property type="molecule type" value="Genomic_DNA"/>
</dbReference>
<feature type="transmembrane region" description="Helical" evidence="1">
    <location>
        <begin position="433"/>
        <end position="452"/>
    </location>
</feature>
<dbReference type="Proteomes" id="UP000218807">
    <property type="component" value="Unassembled WGS sequence"/>
</dbReference>
<organism evidence="2 3">
    <name type="scientific">Rhizobium sophoriradicis</name>
    <dbReference type="NCBI Taxonomy" id="1535245"/>
    <lineage>
        <taxon>Bacteria</taxon>
        <taxon>Pseudomonadati</taxon>
        <taxon>Pseudomonadota</taxon>
        <taxon>Alphaproteobacteria</taxon>
        <taxon>Hyphomicrobiales</taxon>
        <taxon>Rhizobiaceae</taxon>
        <taxon>Rhizobium/Agrobacterium group</taxon>
        <taxon>Rhizobium</taxon>
    </lineage>
</organism>
<dbReference type="InterPro" id="IPR027463">
    <property type="entry name" value="AcrB_DN_DC_subdom"/>
</dbReference>
<keyword evidence="1" id="KW-1133">Transmembrane helix</keyword>
<gene>
    <name evidence="2" type="ORF">CPT34_30800</name>
</gene>
<feature type="transmembrane region" description="Helical" evidence="1">
    <location>
        <begin position="525"/>
        <end position="545"/>
    </location>
</feature>
<dbReference type="Gene3D" id="3.30.2090.10">
    <property type="entry name" value="Multidrug efflux transporter AcrB TolC docking domain, DN and DC subdomains"/>
    <property type="match status" value="2"/>
</dbReference>
<evidence type="ECO:0000256" key="1">
    <source>
        <dbReference type="SAM" id="Phobius"/>
    </source>
</evidence>
<protein>
    <submittedName>
        <fullName evidence="2">MFS transporter</fullName>
    </submittedName>
</protein>
<dbReference type="SUPFAM" id="SSF82693">
    <property type="entry name" value="Multidrug efflux transporter AcrB pore domain, PN1, PN2, PC1 and PC2 subdomains"/>
    <property type="match status" value="3"/>
</dbReference>
<dbReference type="Gene3D" id="3.30.70.1320">
    <property type="entry name" value="Multidrug efflux transporter AcrB pore domain like"/>
    <property type="match status" value="1"/>
</dbReference>
<dbReference type="SUPFAM" id="SSF82714">
    <property type="entry name" value="Multidrug efflux transporter AcrB TolC docking domain, DN and DC subdomains"/>
    <property type="match status" value="2"/>
</dbReference>
<dbReference type="Gene3D" id="3.30.70.1430">
    <property type="entry name" value="Multidrug efflux transporter AcrB pore domain"/>
    <property type="match status" value="2"/>
</dbReference>